<reference evidence="3 4" key="1">
    <citation type="submission" date="2018-10" db="EMBL/GenBank/DDBJ databases">
        <title>Tessaracoccus antarcticuss sp. nov., isolated from sediment.</title>
        <authorList>
            <person name="Zhou L.Y."/>
            <person name="Du Z.J."/>
        </authorList>
    </citation>
    <scope>NUCLEOTIDE SEQUENCE [LARGE SCALE GENOMIC DNA]</scope>
    <source>
        <strain evidence="3 4">JDX10</strain>
    </source>
</reference>
<evidence type="ECO:0000313" key="3">
    <source>
        <dbReference type="EMBL" id="RMB60047.1"/>
    </source>
</evidence>
<comment type="caution">
    <text evidence="3">The sequence shown here is derived from an EMBL/GenBank/DDBJ whole genome shotgun (WGS) entry which is preliminary data.</text>
</comment>
<dbReference type="PANTHER" id="PTHR47505:SF1">
    <property type="entry name" value="DNA UTILIZATION PROTEIN YHGH"/>
    <property type="match status" value="1"/>
</dbReference>
<evidence type="ECO:0000256" key="1">
    <source>
        <dbReference type="ARBA" id="ARBA00008007"/>
    </source>
</evidence>
<dbReference type="SUPFAM" id="SSF53271">
    <property type="entry name" value="PRTase-like"/>
    <property type="match status" value="1"/>
</dbReference>
<comment type="similarity">
    <text evidence="1">Belongs to the ComF/GntX family.</text>
</comment>
<dbReference type="CDD" id="cd06223">
    <property type="entry name" value="PRTases_typeI"/>
    <property type="match status" value="1"/>
</dbReference>
<dbReference type="OrthoDB" id="5244859at2"/>
<dbReference type="Proteomes" id="UP000275256">
    <property type="component" value="Unassembled WGS sequence"/>
</dbReference>
<gene>
    <name evidence="3" type="ORF">EAX62_10080</name>
</gene>
<dbReference type="EMBL" id="REFW01000002">
    <property type="protein sequence ID" value="RMB60047.1"/>
    <property type="molecule type" value="Genomic_DNA"/>
</dbReference>
<dbReference type="Gene3D" id="3.40.50.2020">
    <property type="match status" value="1"/>
</dbReference>
<feature type="domain" description="Phosphoribosyltransferase" evidence="2">
    <location>
        <begin position="172"/>
        <end position="215"/>
    </location>
</feature>
<dbReference type="InterPro" id="IPR000836">
    <property type="entry name" value="PRTase_dom"/>
</dbReference>
<protein>
    <submittedName>
        <fullName evidence="3">ComF family protein</fullName>
    </submittedName>
</protein>
<proteinExistence type="inferred from homology"/>
<accession>A0A3M0G7F2</accession>
<keyword evidence="4" id="KW-1185">Reference proteome</keyword>
<dbReference type="AlphaFoldDB" id="A0A3M0G7F2"/>
<dbReference type="Pfam" id="PF00156">
    <property type="entry name" value="Pribosyltran"/>
    <property type="match status" value="1"/>
</dbReference>
<dbReference type="RefSeq" id="WP_121901527.1">
    <property type="nucleotide sequence ID" value="NZ_REFW01000002.1"/>
</dbReference>
<dbReference type="InterPro" id="IPR051910">
    <property type="entry name" value="ComF/GntX_DNA_util-trans"/>
</dbReference>
<dbReference type="InterPro" id="IPR029057">
    <property type="entry name" value="PRTase-like"/>
</dbReference>
<name>A0A3M0G7F2_9ACTN</name>
<sequence>MGDFLVAAAHLFLGAECAVCGRPGWGACPACLAELSAPAPHRVHRNGLAMTVVAANNYRPHLEKLVPVFKDDGALHLGALLGRRLAVAVACLLAPGGSAVRLVPVPSLPSAVRRRGHDHGAALAARAANLLGLRWAPLLRRASFGLDQRDLGATGRQRNVLGTMRASRCEGPVLLIDDVCTTGASLAEAARALSAAGVRVVGAAVLGDADRRRDHGSTTFITGPPILE</sequence>
<organism evidence="3 4">
    <name type="scientific">Tessaracoccus antarcticus</name>
    <dbReference type="NCBI Taxonomy" id="2479848"/>
    <lineage>
        <taxon>Bacteria</taxon>
        <taxon>Bacillati</taxon>
        <taxon>Actinomycetota</taxon>
        <taxon>Actinomycetes</taxon>
        <taxon>Propionibacteriales</taxon>
        <taxon>Propionibacteriaceae</taxon>
        <taxon>Tessaracoccus</taxon>
    </lineage>
</organism>
<evidence type="ECO:0000259" key="2">
    <source>
        <dbReference type="Pfam" id="PF00156"/>
    </source>
</evidence>
<dbReference type="PANTHER" id="PTHR47505">
    <property type="entry name" value="DNA UTILIZATION PROTEIN YHGH"/>
    <property type="match status" value="1"/>
</dbReference>
<evidence type="ECO:0000313" key="4">
    <source>
        <dbReference type="Proteomes" id="UP000275256"/>
    </source>
</evidence>